<dbReference type="InterPro" id="IPR017900">
    <property type="entry name" value="4Fe4S_Fe_S_CS"/>
</dbReference>
<evidence type="ECO:0000259" key="4">
    <source>
        <dbReference type="PROSITE" id="PS51379"/>
    </source>
</evidence>
<sequence>MMLYRKFGKTNEEVSVLGFGCMRLPVIDGVQNKIDDEKAITMLHYAIDHGVNYIDTAYPYHGTGFDQGGASEPFVARALKGGYRERVKIATKLPSWLIQSRADMERLLAEQLKRLETDTIDFYLLHGLNRGFWQNLKGLGVLEFLDQAIKDGKIKYAGFSFHDDFDLFIEIVDSYDWSFCQIQYNYLDENYQAGKKGLKYAAAKGLGITIMEPLRGGALVDKLPQDVLTAWENAPIKRTPAQWALRWVMDHPEVSVVLSGMTTMEQVVDNVNTANAGAAHSLTNEELALVDFARKTITEKMKVNCTNCRYCMPCPSGVDIPGHFALYNNAYLFDSLPKAKGLYQTMFPQDAKASNCVECGKCEEHCPQNIAIIEELKNVRAALE</sequence>
<keyword evidence="1" id="KW-0479">Metal-binding</keyword>
<accession>A0A1F2PHP8</accession>
<dbReference type="GO" id="GO:0046872">
    <property type="term" value="F:metal ion binding"/>
    <property type="evidence" value="ECO:0007669"/>
    <property type="project" value="UniProtKB-KW"/>
</dbReference>
<organism evidence="5 6">
    <name type="scientific">Acetobacterium wieringae</name>
    <dbReference type="NCBI Taxonomy" id="52694"/>
    <lineage>
        <taxon>Bacteria</taxon>
        <taxon>Bacillati</taxon>
        <taxon>Bacillota</taxon>
        <taxon>Clostridia</taxon>
        <taxon>Eubacteriales</taxon>
        <taxon>Eubacteriaceae</taxon>
        <taxon>Acetobacterium</taxon>
    </lineage>
</organism>
<dbReference type="PANTHER" id="PTHR43312:SF2">
    <property type="entry name" value="OXIDOREDUCTASE"/>
    <property type="match status" value="1"/>
</dbReference>
<dbReference type="EMBL" id="LKEU01000027">
    <property type="protein sequence ID" value="OFV70848.1"/>
    <property type="molecule type" value="Genomic_DNA"/>
</dbReference>
<dbReference type="InterPro" id="IPR023210">
    <property type="entry name" value="NADP_OxRdtase_dom"/>
</dbReference>
<dbReference type="Pfam" id="PF00248">
    <property type="entry name" value="Aldo_ket_red"/>
    <property type="match status" value="1"/>
</dbReference>
<dbReference type="SUPFAM" id="SSF46548">
    <property type="entry name" value="alpha-helical ferredoxin"/>
    <property type="match status" value="1"/>
</dbReference>
<dbReference type="GO" id="GO:0051536">
    <property type="term" value="F:iron-sulfur cluster binding"/>
    <property type="evidence" value="ECO:0007669"/>
    <property type="project" value="UniProtKB-KW"/>
</dbReference>
<dbReference type="PRINTS" id="PR00069">
    <property type="entry name" value="ALDKETRDTASE"/>
</dbReference>
<reference evidence="5 6" key="1">
    <citation type="submission" date="2015-09" db="EMBL/GenBank/DDBJ databases">
        <title>Genome sequence of Acetobacterium wieringae DSM 1911.</title>
        <authorList>
            <person name="Poehlein A."/>
            <person name="Bengelsdorf F.R."/>
            <person name="Schiel-Bengelsdorf B."/>
            <person name="Duerre P."/>
            <person name="Daniel R."/>
        </authorList>
    </citation>
    <scope>NUCLEOTIDE SEQUENCE [LARGE SCALE GENOMIC DNA]</scope>
    <source>
        <strain evidence="5 6">DSM 1911</strain>
    </source>
</reference>
<dbReference type="PROSITE" id="PS51379">
    <property type="entry name" value="4FE4S_FER_2"/>
    <property type="match status" value="1"/>
</dbReference>
<dbReference type="Gene3D" id="1.10.1060.10">
    <property type="entry name" value="Alpha-helical ferredoxin"/>
    <property type="match status" value="1"/>
</dbReference>
<dbReference type="PANTHER" id="PTHR43312">
    <property type="entry name" value="D-THREO-ALDOSE 1-DEHYDROGENASE"/>
    <property type="match status" value="1"/>
</dbReference>
<dbReference type="InterPro" id="IPR036812">
    <property type="entry name" value="NAD(P)_OxRdtase_dom_sf"/>
</dbReference>
<dbReference type="Gene3D" id="3.20.20.100">
    <property type="entry name" value="NADP-dependent oxidoreductase domain"/>
    <property type="match status" value="1"/>
</dbReference>
<dbReference type="SUPFAM" id="SSF51430">
    <property type="entry name" value="NAD(P)-linked oxidoreductase"/>
    <property type="match status" value="1"/>
</dbReference>
<keyword evidence="3" id="KW-0411">Iron-sulfur</keyword>
<dbReference type="InterPro" id="IPR020471">
    <property type="entry name" value="AKR"/>
</dbReference>
<keyword evidence="2" id="KW-0408">Iron</keyword>
<dbReference type="PROSITE" id="PS00198">
    <property type="entry name" value="4FE4S_FER_1"/>
    <property type="match status" value="1"/>
</dbReference>
<evidence type="ECO:0000256" key="2">
    <source>
        <dbReference type="ARBA" id="ARBA00023004"/>
    </source>
</evidence>
<protein>
    <submittedName>
        <fullName evidence="5">General stress protein 69</fullName>
        <ecNumber evidence="5">1.1.1.-</ecNumber>
    </submittedName>
</protein>
<feature type="domain" description="4Fe-4S ferredoxin-type" evidence="4">
    <location>
        <begin position="347"/>
        <end position="376"/>
    </location>
</feature>
<evidence type="ECO:0000313" key="6">
    <source>
        <dbReference type="Proteomes" id="UP000176244"/>
    </source>
</evidence>
<proteinExistence type="predicted"/>
<dbReference type="CDD" id="cd19096">
    <property type="entry name" value="AKR_Fe-S_oxidoreductase"/>
    <property type="match status" value="1"/>
</dbReference>
<keyword evidence="5" id="KW-0560">Oxidoreductase</keyword>
<comment type="caution">
    <text evidence="5">The sequence shown here is derived from an EMBL/GenBank/DDBJ whole genome shotgun (WGS) entry which is preliminary data.</text>
</comment>
<name>A0A1F2PHP8_9FIRM</name>
<dbReference type="InterPro" id="IPR009051">
    <property type="entry name" value="Helical_ferredxn"/>
</dbReference>
<dbReference type="STRING" id="52694.ACWI_14340"/>
<dbReference type="InterPro" id="IPR017896">
    <property type="entry name" value="4Fe4S_Fe-S-bd"/>
</dbReference>
<dbReference type="Proteomes" id="UP000176244">
    <property type="component" value="Unassembled WGS sequence"/>
</dbReference>
<dbReference type="AlphaFoldDB" id="A0A1F2PHP8"/>
<evidence type="ECO:0000256" key="1">
    <source>
        <dbReference type="ARBA" id="ARBA00022723"/>
    </source>
</evidence>
<evidence type="ECO:0000313" key="5">
    <source>
        <dbReference type="EMBL" id="OFV70848.1"/>
    </source>
</evidence>
<dbReference type="EC" id="1.1.1.-" evidence="5"/>
<gene>
    <name evidence="5" type="primary">yhdN_2</name>
    <name evidence="5" type="ORF">ACWI_14340</name>
</gene>
<dbReference type="Pfam" id="PF13187">
    <property type="entry name" value="Fer4_9"/>
    <property type="match status" value="1"/>
</dbReference>
<dbReference type="InterPro" id="IPR053135">
    <property type="entry name" value="AKR2_Oxidoreductase"/>
</dbReference>
<dbReference type="GO" id="GO:0016491">
    <property type="term" value="F:oxidoreductase activity"/>
    <property type="evidence" value="ECO:0007669"/>
    <property type="project" value="UniProtKB-KW"/>
</dbReference>
<evidence type="ECO:0000256" key="3">
    <source>
        <dbReference type="ARBA" id="ARBA00023014"/>
    </source>
</evidence>